<dbReference type="EMBL" id="BIMW01000072">
    <property type="protein sequence ID" value="GCE93374.1"/>
    <property type="molecule type" value="Genomic_DNA"/>
</dbReference>
<evidence type="ECO:0000313" key="1">
    <source>
        <dbReference type="EMBL" id="GCE93374.1"/>
    </source>
</evidence>
<organism evidence="1 2">
    <name type="scientific">Limnospira platensis NIES-46</name>
    <dbReference type="NCBI Taxonomy" id="1236695"/>
    <lineage>
        <taxon>Bacteria</taxon>
        <taxon>Bacillati</taxon>
        <taxon>Cyanobacteriota</taxon>
        <taxon>Cyanophyceae</taxon>
        <taxon>Oscillatoriophycideae</taxon>
        <taxon>Oscillatoriales</taxon>
        <taxon>Sirenicapillariaceae</taxon>
        <taxon>Limnospira</taxon>
    </lineage>
</organism>
<proteinExistence type="predicted"/>
<protein>
    <recommendedName>
        <fullName evidence="3">Nucleic acid binding, OB-fold, tRNA/helicase-type</fullName>
    </recommendedName>
</protein>
<name>A0A5M3T1E8_LIMPL</name>
<keyword evidence="2" id="KW-1185">Reference proteome</keyword>
<evidence type="ECO:0008006" key="3">
    <source>
        <dbReference type="Google" id="ProtNLM"/>
    </source>
</evidence>
<reference evidence="1 2" key="1">
    <citation type="journal article" date="2019" name="J Genomics">
        <title>The Draft Genome of a Hydrogen-producing Cyanobacterium, Arthrospira platensis NIES-46.</title>
        <authorList>
            <person name="Suzuki S."/>
            <person name="Yamaguchi H."/>
            <person name="Kawachi M."/>
        </authorList>
    </citation>
    <scope>NUCLEOTIDE SEQUENCE [LARGE SCALE GENOMIC DNA]</scope>
    <source>
        <strain evidence="1 2">NIES-46</strain>
    </source>
</reference>
<accession>A0A5M3T1E8</accession>
<evidence type="ECO:0000313" key="2">
    <source>
        <dbReference type="Proteomes" id="UP000326169"/>
    </source>
</evidence>
<dbReference type="Proteomes" id="UP000326169">
    <property type="component" value="Unassembled WGS sequence"/>
</dbReference>
<gene>
    <name evidence="1" type="ORF">NIES46_14240</name>
</gene>
<dbReference type="RefSeq" id="WP_006620002.1">
    <property type="nucleotide sequence ID" value="NZ_BIMW01000072.1"/>
</dbReference>
<sequence length="140" mass="15526">MPRFAILLPPRFAHHFHILLILLSLTPGIIGCRQIIESTTQFTRQTTNIEAIAQQRQVGAKVYTEGTVANLAPFVGAGAYQLQDSTGTIWVFTTQPLPSIGQQMFIRGQVNYEQITVEGAPGLDIGDFYIQELERITDHG</sequence>
<dbReference type="PROSITE" id="PS51257">
    <property type="entry name" value="PROKAR_LIPOPROTEIN"/>
    <property type="match status" value="1"/>
</dbReference>
<dbReference type="GeneID" id="301682304"/>
<comment type="caution">
    <text evidence="1">The sequence shown here is derived from an EMBL/GenBank/DDBJ whole genome shotgun (WGS) entry which is preliminary data.</text>
</comment>